<dbReference type="GO" id="GO:0008757">
    <property type="term" value="F:S-adenosylmethionine-dependent methyltransferase activity"/>
    <property type="evidence" value="ECO:0007669"/>
    <property type="project" value="InterPro"/>
</dbReference>
<dbReference type="STRING" id="406327.Mevan_0842"/>
<gene>
    <name evidence="2" type="ordered locus">Mevan_0842</name>
</gene>
<dbReference type="Pfam" id="PF08241">
    <property type="entry name" value="Methyltransf_11"/>
    <property type="match status" value="1"/>
</dbReference>
<dbReference type="EMBL" id="CP000742">
    <property type="protein sequence ID" value="ABR54748.1"/>
    <property type="molecule type" value="Genomic_DNA"/>
</dbReference>
<evidence type="ECO:0000313" key="3">
    <source>
        <dbReference type="Proteomes" id="UP000001107"/>
    </source>
</evidence>
<dbReference type="RefSeq" id="WP_011972649.1">
    <property type="nucleotide sequence ID" value="NC_009634.1"/>
</dbReference>
<dbReference type="GO" id="GO:0032259">
    <property type="term" value="P:methylation"/>
    <property type="evidence" value="ECO:0007669"/>
    <property type="project" value="UniProtKB-KW"/>
</dbReference>
<dbReference type="InterPro" id="IPR029063">
    <property type="entry name" value="SAM-dependent_MTases_sf"/>
</dbReference>
<name>A6UQH6_METVS</name>
<dbReference type="SUPFAM" id="SSF53335">
    <property type="entry name" value="S-adenosyl-L-methionine-dependent methyltransferases"/>
    <property type="match status" value="1"/>
</dbReference>
<dbReference type="GeneID" id="5325040"/>
<keyword evidence="3" id="KW-1185">Reference proteome</keyword>
<protein>
    <submittedName>
        <fullName evidence="2">Methyltransferase type 11</fullName>
    </submittedName>
</protein>
<evidence type="ECO:0000313" key="2">
    <source>
        <dbReference type="EMBL" id="ABR54748.1"/>
    </source>
</evidence>
<dbReference type="KEGG" id="mvn:Mevan_0842"/>
<evidence type="ECO:0000259" key="1">
    <source>
        <dbReference type="Pfam" id="PF08241"/>
    </source>
</evidence>
<organism evidence="2 3">
    <name type="scientific">Methanococcus vannielii (strain ATCC 35089 / DSM 1224 / JCM 13029 / OCM 148 / SB)</name>
    <dbReference type="NCBI Taxonomy" id="406327"/>
    <lineage>
        <taxon>Archaea</taxon>
        <taxon>Methanobacteriati</taxon>
        <taxon>Methanobacteriota</taxon>
        <taxon>Methanomada group</taxon>
        <taxon>Methanococci</taxon>
        <taxon>Methanococcales</taxon>
        <taxon>Methanococcaceae</taxon>
        <taxon>Methanococcus</taxon>
    </lineage>
</organism>
<dbReference type="eggNOG" id="arCOG01789">
    <property type="taxonomic scope" value="Archaea"/>
</dbReference>
<feature type="domain" description="Methyltransferase type 11" evidence="1">
    <location>
        <begin position="60"/>
        <end position="145"/>
    </location>
</feature>
<accession>A6UQH6</accession>
<dbReference type="Gene3D" id="3.40.50.150">
    <property type="entry name" value="Vaccinia Virus protein VP39"/>
    <property type="match status" value="1"/>
</dbReference>
<dbReference type="InterPro" id="IPR013216">
    <property type="entry name" value="Methyltransf_11"/>
</dbReference>
<keyword evidence="2" id="KW-0489">Methyltransferase</keyword>
<dbReference type="OrthoDB" id="1018at2157"/>
<proteinExistence type="predicted"/>
<dbReference type="Proteomes" id="UP000001107">
    <property type="component" value="Chromosome"/>
</dbReference>
<sequence length="237" mass="28049">MTNSKKSADVLEFYENWDFSKYPDYLTLLMDFEENLIYDIISKDEFFKSLKLETDFSKVLDAGCGFGSFYNLTKDFDTIYMDFSKNLLKKFKSKKNKICADIEKMPFNDSVFNLVLCINVLEHVNFLNAILEVKRVLKPNGRAYFVVVNKNSIINDEIFIDWKIPHELISVNDFKALESFDFQLESIRSFYFLPPLFKIFPKSILKKIIDLFFKNDEKISKYLKFKGQFLICKMVKK</sequence>
<keyword evidence="2" id="KW-0808">Transferase</keyword>
<dbReference type="HOGENOM" id="CLU_084119_0_0_2"/>
<dbReference type="CDD" id="cd02440">
    <property type="entry name" value="AdoMet_MTases"/>
    <property type="match status" value="1"/>
</dbReference>
<dbReference type="AlphaFoldDB" id="A6UQH6"/>
<reference evidence="2" key="1">
    <citation type="submission" date="2007-06" db="EMBL/GenBank/DDBJ databases">
        <title>Complete sequence of Methanococcus vannielii SB.</title>
        <authorList>
            <consortium name="US DOE Joint Genome Institute"/>
            <person name="Copeland A."/>
            <person name="Lucas S."/>
            <person name="Lapidus A."/>
            <person name="Barry K."/>
            <person name="Glavina del Rio T."/>
            <person name="Dalin E."/>
            <person name="Tice H."/>
            <person name="Pitluck S."/>
            <person name="Chain P."/>
            <person name="Malfatti S."/>
            <person name="Shin M."/>
            <person name="Vergez L."/>
            <person name="Schmutz J."/>
            <person name="Larimer F."/>
            <person name="Land M."/>
            <person name="Hauser L."/>
            <person name="Kyrpides N."/>
            <person name="Anderson I."/>
            <person name="Sieprawska-Lupa M."/>
            <person name="Whitman W.B."/>
            <person name="Richardson P."/>
        </authorList>
    </citation>
    <scope>NUCLEOTIDE SEQUENCE [LARGE SCALE GENOMIC DNA]</scope>
    <source>
        <strain evidence="2">SB</strain>
    </source>
</reference>